<evidence type="ECO:0000256" key="5">
    <source>
        <dbReference type="ARBA" id="ARBA00030755"/>
    </source>
</evidence>
<proteinExistence type="inferred from homology"/>
<evidence type="ECO:0000256" key="1">
    <source>
        <dbReference type="ARBA" id="ARBA00010982"/>
    </source>
</evidence>
<dbReference type="PANTHER" id="PTHR18919:SF107">
    <property type="entry name" value="ACETYL-COA ACETYLTRANSFERASE, CYTOSOLIC"/>
    <property type="match status" value="1"/>
</dbReference>
<evidence type="ECO:0000256" key="7">
    <source>
        <dbReference type="PIRSR" id="PIRSR000429-1"/>
    </source>
</evidence>
<dbReference type="Pfam" id="PF02803">
    <property type="entry name" value="Thiolase_C"/>
    <property type="match status" value="1"/>
</dbReference>
<dbReference type="GO" id="GO:0003985">
    <property type="term" value="F:acetyl-CoA C-acetyltransferase activity"/>
    <property type="evidence" value="ECO:0007669"/>
    <property type="project" value="UniProtKB-EC"/>
</dbReference>
<name>A0A919SUK4_9ACTN</name>
<evidence type="ECO:0000313" key="12">
    <source>
        <dbReference type="Proteomes" id="UP000681340"/>
    </source>
</evidence>
<evidence type="ECO:0000259" key="10">
    <source>
        <dbReference type="Pfam" id="PF02803"/>
    </source>
</evidence>
<comment type="caution">
    <text evidence="11">The sequence shown here is derived from an EMBL/GenBank/DDBJ whole genome shotgun (WGS) entry which is preliminary data.</text>
</comment>
<dbReference type="InterPro" id="IPR016039">
    <property type="entry name" value="Thiolase-like"/>
</dbReference>
<dbReference type="CDD" id="cd00751">
    <property type="entry name" value="thiolase"/>
    <property type="match status" value="1"/>
</dbReference>
<evidence type="ECO:0000313" key="11">
    <source>
        <dbReference type="EMBL" id="GIM78787.1"/>
    </source>
</evidence>
<feature type="active site" description="Proton acceptor" evidence="7">
    <location>
        <position position="348"/>
    </location>
</feature>
<keyword evidence="4 8" id="KW-0012">Acyltransferase</keyword>
<keyword evidence="3 8" id="KW-0808">Transferase</keyword>
<evidence type="ECO:0000256" key="2">
    <source>
        <dbReference type="ARBA" id="ARBA00012705"/>
    </source>
</evidence>
<dbReference type="Gene3D" id="3.40.47.10">
    <property type="match status" value="2"/>
</dbReference>
<dbReference type="PANTHER" id="PTHR18919">
    <property type="entry name" value="ACETYL-COA C-ACYLTRANSFERASE"/>
    <property type="match status" value="1"/>
</dbReference>
<dbReference type="PIRSF" id="PIRSF000429">
    <property type="entry name" value="Ac-CoA_Ac_transf"/>
    <property type="match status" value="1"/>
</dbReference>
<dbReference type="PROSITE" id="PS00737">
    <property type="entry name" value="THIOLASE_2"/>
    <property type="match status" value="1"/>
</dbReference>
<dbReference type="Pfam" id="PF00108">
    <property type="entry name" value="Thiolase_N"/>
    <property type="match status" value="1"/>
</dbReference>
<accession>A0A919SUK4</accession>
<comment type="similarity">
    <text evidence="1 8">Belongs to the thiolase-like superfamily. Thiolase family.</text>
</comment>
<dbReference type="InterPro" id="IPR020610">
    <property type="entry name" value="Thiolase_AS"/>
</dbReference>
<protein>
    <recommendedName>
        <fullName evidence="6">Probable acetyl-CoA acetyltransferase</fullName>
        <ecNumber evidence="2">2.3.1.9</ecNumber>
    </recommendedName>
    <alternativeName>
        <fullName evidence="5">Acetoacetyl-CoA thiolase</fullName>
    </alternativeName>
</protein>
<dbReference type="InterPro" id="IPR020617">
    <property type="entry name" value="Thiolase_C"/>
</dbReference>
<dbReference type="Proteomes" id="UP000681340">
    <property type="component" value="Unassembled WGS sequence"/>
</dbReference>
<dbReference type="PROSITE" id="PS00098">
    <property type="entry name" value="THIOLASE_1"/>
    <property type="match status" value="1"/>
</dbReference>
<evidence type="ECO:0000256" key="4">
    <source>
        <dbReference type="ARBA" id="ARBA00023315"/>
    </source>
</evidence>
<sequence>MTSSVIVSGARTPMGRLLGNLRNVPATALGGYAIAAALERAGVAPEQAQYVIMGQVLQAGTGQITARQAAVAAGIPMTTPAVTVNKVCLSGLDAIALADQLIRAGEFDIVVAGGMESMTNAPHLLMGQRQGKKYGDILVRDHTAFDGLMDPWDGISMGESTERSGAGLGISRAEQDAFAALSHQRAAAAQREGRFAEEIVPVKAGLRGVDKLIDTDEGVRPDATAESLAGLRPAFAKDGTITAGSASPISDGAAAVVVMSRAKAEELGLTWLAEIGAHGNVAGPDSSLQAQPANAIRHALGKAGRSVADLDLIEMNEAFAQVVLHSMRELKVNEDIVNVNGGAIALGHPIGMSGARLVLTLAMELRRRGGGFGAAALCGGGGQGDALLITVPAA</sequence>
<dbReference type="AlphaFoldDB" id="A0A919SUK4"/>
<dbReference type="InterPro" id="IPR020616">
    <property type="entry name" value="Thiolase_N"/>
</dbReference>
<feature type="domain" description="Thiolase C-terminal" evidence="10">
    <location>
        <begin position="270"/>
        <end position="390"/>
    </location>
</feature>
<feature type="active site" description="Acyl-thioester intermediate" evidence="7">
    <location>
        <position position="88"/>
    </location>
</feature>
<dbReference type="InterPro" id="IPR020615">
    <property type="entry name" value="Thiolase_acyl_enz_int_AS"/>
</dbReference>
<dbReference type="InterPro" id="IPR002155">
    <property type="entry name" value="Thiolase"/>
</dbReference>
<dbReference type="RefSeq" id="WP_212994051.1">
    <property type="nucleotide sequence ID" value="NZ_BAABEA010000002.1"/>
</dbReference>
<dbReference type="EC" id="2.3.1.9" evidence="2"/>
<evidence type="ECO:0000259" key="9">
    <source>
        <dbReference type="Pfam" id="PF00108"/>
    </source>
</evidence>
<dbReference type="EMBL" id="BOQL01000077">
    <property type="protein sequence ID" value="GIM78787.1"/>
    <property type="molecule type" value="Genomic_DNA"/>
</dbReference>
<dbReference type="InterPro" id="IPR020613">
    <property type="entry name" value="Thiolase_CS"/>
</dbReference>
<reference evidence="11" key="1">
    <citation type="submission" date="2021-03" db="EMBL/GenBank/DDBJ databases">
        <title>Whole genome shotgun sequence of Actinoplanes auranticolor NBRC 12245.</title>
        <authorList>
            <person name="Komaki H."/>
            <person name="Tamura T."/>
        </authorList>
    </citation>
    <scope>NUCLEOTIDE SEQUENCE</scope>
    <source>
        <strain evidence="11">NBRC 12245</strain>
    </source>
</reference>
<evidence type="ECO:0000256" key="6">
    <source>
        <dbReference type="ARBA" id="ARBA00040529"/>
    </source>
</evidence>
<evidence type="ECO:0000256" key="3">
    <source>
        <dbReference type="ARBA" id="ARBA00022679"/>
    </source>
</evidence>
<evidence type="ECO:0000256" key="8">
    <source>
        <dbReference type="RuleBase" id="RU003557"/>
    </source>
</evidence>
<feature type="domain" description="Thiolase N-terminal" evidence="9">
    <location>
        <begin position="5"/>
        <end position="261"/>
    </location>
</feature>
<dbReference type="NCBIfam" id="TIGR01930">
    <property type="entry name" value="AcCoA-C-Actrans"/>
    <property type="match status" value="1"/>
</dbReference>
<feature type="active site" description="Proton acceptor" evidence="7">
    <location>
        <position position="378"/>
    </location>
</feature>
<keyword evidence="12" id="KW-1185">Reference proteome</keyword>
<dbReference type="SUPFAM" id="SSF53901">
    <property type="entry name" value="Thiolase-like"/>
    <property type="match status" value="2"/>
</dbReference>
<gene>
    <name evidence="11" type="ORF">Aau02nite_82560</name>
</gene>
<dbReference type="PROSITE" id="PS00099">
    <property type="entry name" value="THIOLASE_3"/>
    <property type="match status" value="1"/>
</dbReference>
<organism evidence="11 12">
    <name type="scientific">Actinoplanes auranticolor</name>
    <dbReference type="NCBI Taxonomy" id="47988"/>
    <lineage>
        <taxon>Bacteria</taxon>
        <taxon>Bacillati</taxon>
        <taxon>Actinomycetota</taxon>
        <taxon>Actinomycetes</taxon>
        <taxon>Micromonosporales</taxon>
        <taxon>Micromonosporaceae</taxon>
        <taxon>Actinoplanes</taxon>
    </lineage>
</organism>